<protein>
    <recommendedName>
        <fullName evidence="3">Nucleotidyl transferase AbiEii/AbiGii toxin family protein</fullName>
    </recommendedName>
</protein>
<accession>A0A2M8DNA7</accession>
<dbReference type="Gene3D" id="3.10.450.620">
    <property type="entry name" value="JHP933, nucleotidyltransferase-like core domain"/>
    <property type="match status" value="1"/>
</dbReference>
<proteinExistence type="predicted"/>
<organism evidence="1 2">
    <name type="scientific">Candidatus Nealsonbacteria bacterium CG_4_9_14_0_8_um_filter_35_12</name>
    <dbReference type="NCBI Taxonomy" id="1974692"/>
    <lineage>
        <taxon>Bacteria</taxon>
        <taxon>Candidatus Nealsoniibacteriota</taxon>
    </lineage>
</organism>
<evidence type="ECO:0000313" key="2">
    <source>
        <dbReference type="Proteomes" id="UP000228875"/>
    </source>
</evidence>
<evidence type="ECO:0000313" key="1">
    <source>
        <dbReference type="EMBL" id="PJB99590.1"/>
    </source>
</evidence>
<reference evidence="2" key="1">
    <citation type="submission" date="2017-09" db="EMBL/GenBank/DDBJ databases">
        <title>Depth-based differentiation of microbial function through sediment-hosted aquifers and enrichment of novel symbionts in the deep terrestrial subsurface.</title>
        <authorList>
            <person name="Probst A.J."/>
            <person name="Ladd B."/>
            <person name="Jarett J.K."/>
            <person name="Geller-Mcgrath D.E."/>
            <person name="Sieber C.M.K."/>
            <person name="Emerson J.B."/>
            <person name="Anantharaman K."/>
            <person name="Thomas B.C."/>
            <person name="Malmstrom R."/>
            <person name="Stieglmeier M."/>
            <person name="Klingl A."/>
            <person name="Woyke T."/>
            <person name="Ryan C.M."/>
            <person name="Banfield J.F."/>
        </authorList>
    </citation>
    <scope>NUCLEOTIDE SEQUENCE [LARGE SCALE GENOMIC DNA]</scope>
</reference>
<dbReference type="EMBL" id="PFTB01000021">
    <property type="protein sequence ID" value="PJB99590.1"/>
    <property type="molecule type" value="Genomic_DNA"/>
</dbReference>
<comment type="caution">
    <text evidence="1">The sequence shown here is derived from an EMBL/GenBank/DDBJ whole genome shotgun (WGS) entry which is preliminary data.</text>
</comment>
<sequence>MIFSSKNMAEISSLQKKVLDLFSKSHLKDKFYWTGGTLLSLFYLHHRQSKDLDFFNDKPFSYNQIIGFVRNLKKQLKLKEIEEKKIFDRWEFFLHDKEELRMEFVFYEHPKIKSRKKWQGIFIDSLEDIAANKVMAFFDRNDPKDLIDLYFLLVKKKFKVKTLLRLAEKKFGVKLTEGSFWSESFKSLKDLNKISPLLITKTKEEKQKITNGIKNYFTSHSTGYLWKKLR</sequence>
<gene>
    <name evidence="1" type="ORF">CO077_00925</name>
</gene>
<dbReference type="AlphaFoldDB" id="A0A2M8DNA7"/>
<name>A0A2M8DNA7_9BACT</name>
<dbReference type="Proteomes" id="UP000228875">
    <property type="component" value="Unassembled WGS sequence"/>
</dbReference>
<dbReference type="InterPro" id="IPR014942">
    <property type="entry name" value="AbiEii"/>
</dbReference>
<dbReference type="Pfam" id="PF08843">
    <property type="entry name" value="AbiEii"/>
    <property type="match status" value="1"/>
</dbReference>
<evidence type="ECO:0008006" key="3">
    <source>
        <dbReference type="Google" id="ProtNLM"/>
    </source>
</evidence>